<evidence type="ECO:0008006" key="4">
    <source>
        <dbReference type="Google" id="ProtNLM"/>
    </source>
</evidence>
<feature type="chain" id="PRO_5044873826" description="Zinc finger PHD-type domain-containing protein" evidence="1">
    <location>
        <begin position="19"/>
        <end position="193"/>
    </location>
</feature>
<comment type="caution">
    <text evidence="2">The sequence shown here is derived from an EMBL/GenBank/DDBJ whole genome shotgun (WGS) entry which is preliminary data.</text>
</comment>
<dbReference type="SUPFAM" id="SSF57903">
    <property type="entry name" value="FYVE/PHD zinc finger"/>
    <property type="match status" value="1"/>
</dbReference>
<reference evidence="2 3" key="1">
    <citation type="journal article" date="2024" name="bioRxiv">
        <title>A reference genome for Trichogramma kaykai: A tiny desert-dwelling parasitoid wasp with competing sex-ratio distorters.</title>
        <authorList>
            <person name="Culotta J."/>
            <person name="Lindsey A.R."/>
        </authorList>
    </citation>
    <scope>NUCLEOTIDE SEQUENCE [LARGE SCALE GENOMIC DNA]</scope>
    <source>
        <strain evidence="2 3">KSX58</strain>
    </source>
</reference>
<keyword evidence="3" id="KW-1185">Reference proteome</keyword>
<evidence type="ECO:0000313" key="3">
    <source>
        <dbReference type="Proteomes" id="UP001627154"/>
    </source>
</evidence>
<keyword evidence="1" id="KW-0732">Signal</keyword>
<gene>
    <name evidence="2" type="ORF">TKK_009799</name>
</gene>
<evidence type="ECO:0000313" key="2">
    <source>
        <dbReference type="EMBL" id="KAL3396208.1"/>
    </source>
</evidence>
<evidence type="ECO:0000256" key="1">
    <source>
        <dbReference type="SAM" id="SignalP"/>
    </source>
</evidence>
<dbReference type="Proteomes" id="UP001627154">
    <property type="component" value="Unassembled WGS sequence"/>
</dbReference>
<feature type="signal peptide" evidence="1">
    <location>
        <begin position="1"/>
        <end position="18"/>
    </location>
</feature>
<proteinExistence type="predicted"/>
<sequence length="193" mass="20465">MPAALLCCALLYVVLLMSDNGCKRCKNAVTAAESITCNACGSSFHLDCLSFYLALRTSKKYCAGLSSVSPSDASAARLEETARVVASTLVAFRTSSLESRRGILATETAAVLMSSPEMLLTTGSPQSAGDMTQLFAVLARMEATMGDVKVNMSDVRTTRSKLKAASATTNLKFDKAIATLESHTGRIEAFEAR</sequence>
<name>A0ABD2WT69_9HYME</name>
<protein>
    <recommendedName>
        <fullName evidence="4">Zinc finger PHD-type domain-containing protein</fullName>
    </recommendedName>
</protein>
<dbReference type="InterPro" id="IPR011011">
    <property type="entry name" value="Znf_FYVE_PHD"/>
</dbReference>
<dbReference type="AlphaFoldDB" id="A0ABD2WT69"/>
<accession>A0ABD2WT69</accession>
<organism evidence="2 3">
    <name type="scientific">Trichogramma kaykai</name>
    <dbReference type="NCBI Taxonomy" id="54128"/>
    <lineage>
        <taxon>Eukaryota</taxon>
        <taxon>Metazoa</taxon>
        <taxon>Ecdysozoa</taxon>
        <taxon>Arthropoda</taxon>
        <taxon>Hexapoda</taxon>
        <taxon>Insecta</taxon>
        <taxon>Pterygota</taxon>
        <taxon>Neoptera</taxon>
        <taxon>Endopterygota</taxon>
        <taxon>Hymenoptera</taxon>
        <taxon>Apocrita</taxon>
        <taxon>Proctotrupomorpha</taxon>
        <taxon>Chalcidoidea</taxon>
        <taxon>Trichogrammatidae</taxon>
        <taxon>Trichogramma</taxon>
    </lineage>
</organism>
<dbReference type="EMBL" id="JBJJXI010000073">
    <property type="protein sequence ID" value="KAL3396208.1"/>
    <property type="molecule type" value="Genomic_DNA"/>
</dbReference>